<keyword evidence="2" id="KW-1185">Reference proteome</keyword>
<evidence type="ECO:0000313" key="1">
    <source>
        <dbReference type="EMBL" id="KAL3419716.1"/>
    </source>
</evidence>
<dbReference type="EMBL" id="JBFCZG010000007">
    <property type="protein sequence ID" value="KAL3419716.1"/>
    <property type="molecule type" value="Genomic_DNA"/>
</dbReference>
<protein>
    <submittedName>
        <fullName evidence="1">Uncharacterized protein</fullName>
    </submittedName>
</protein>
<proteinExistence type="predicted"/>
<evidence type="ECO:0000313" key="2">
    <source>
        <dbReference type="Proteomes" id="UP001629113"/>
    </source>
</evidence>
<accession>A0ABR4P8T3</accession>
<name>A0ABR4P8T3_9HELO</name>
<gene>
    <name evidence="1" type="ORF">PVAG01_08214</name>
</gene>
<dbReference type="Proteomes" id="UP001629113">
    <property type="component" value="Unassembled WGS sequence"/>
</dbReference>
<sequence>MANINMSSYVPPSDRERRRHNEIARQIAATEGSKPVKLPQIALRPYTSLSSISPPTDDEAMNTAEVRELAYREYQRIYYQCHCAESVCHKNFRALVPEDHPLYKRCTCISWRCRQILCFDDLERKSPGVARTYRERAFDILEDARAQSEDRSGGECPSDFAKRLRGMRGCEEMKLMELVDAEREADVQWERSESEKWKGIELRTYWFWERWFDGRDDRTRRKWEIRRRRARVLKHERKLRNQEYGGKTTLCSKIWAIFV</sequence>
<organism evidence="1 2">
    <name type="scientific">Phlyctema vagabunda</name>
    <dbReference type="NCBI Taxonomy" id="108571"/>
    <lineage>
        <taxon>Eukaryota</taxon>
        <taxon>Fungi</taxon>
        <taxon>Dikarya</taxon>
        <taxon>Ascomycota</taxon>
        <taxon>Pezizomycotina</taxon>
        <taxon>Leotiomycetes</taxon>
        <taxon>Helotiales</taxon>
        <taxon>Dermateaceae</taxon>
        <taxon>Phlyctema</taxon>
    </lineage>
</organism>
<reference evidence="1 2" key="1">
    <citation type="submission" date="2024-06" db="EMBL/GenBank/DDBJ databases">
        <title>Complete genome of Phlyctema vagabunda strain 19-DSS-EL-015.</title>
        <authorList>
            <person name="Fiorenzani C."/>
        </authorList>
    </citation>
    <scope>NUCLEOTIDE SEQUENCE [LARGE SCALE GENOMIC DNA]</scope>
    <source>
        <strain evidence="1 2">19-DSS-EL-015</strain>
    </source>
</reference>
<comment type="caution">
    <text evidence="1">The sequence shown here is derived from an EMBL/GenBank/DDBJ whole genome shotgun (WGS) entry which is preliminary data.</text>
</comment>